<dbReference type="InterPro" id="IPR016187">
    <property type="entry name" value="CTDL_fold"/>
</dbReference>
<reference evidence="2 3" key="1">
    <citation type="submission" date="2022-05" db="EMBL/GenBank/DDBJ databases">
        <authorList>
            <consortium name="Genoscope - CEA"/>
            <person name="William W."/>
        </authorList>
    </citation>
    <scope>NUCLEOTIDE SEQUENCE [LARGE SCALE GENOMIC DNA]</scope>
</reference>
<comment type="caution">
    <text evidence="2">The sequence shown here is derived from an EMBL/GenBank/DDBJ whole genome shotgun (WGS) entry which is preliminary data.</text>
</comment>
<accession>A0ABN8LU79</accession>
<protein>
    <recommendedName>
        <fullName evidence="1">C-type lectin domain-containing protein</fullName>
    </recommendedName>
</protein>
<dbReference type="EMBL" id="CALNXI010000069">
    <property type="protein sequence ID" value="CAH3017736.1"/>
    <property type="molecule type" value="Genomic_DNA"/>
</dbReference>
<dbReference type="PROSITE" id="PS50041">
    <property type="entry name" value="C_TYPE_LECTIN_2"/>
    <property type="match status" value="2"/>
</dbReference>
<gene>
    <name evidence="2" type="ORF">PEVE_00039257</name>
</gene>
<feature type="domain" description="C-type lectin" evidence="1">
    <location>
        <begin position="187"/>
        <end position="274"/>
    </location>
</feature>
<dbReference type="InterPro" id="IPR016186">
    <property type="entry name" value="C-type_lectin-like/link_sf"/>
</dbReference>
<sequence length="274" mass="30720">CPEDGWVSFANNSYLIIDIPTLNWTHARRICQMLGGDLAIIRSAAENAFIFKQVIKQSTVQNWGVWLGSVRKADNKFYWIDGTAMANGYTAWGRGEPNNVGEKCGNMFGKGDRAGKWNDLLCSLAPDNLNALPQVALSKRNKHCSFRFEFALTSENWEQYATTKILGIVWKINTKVNKHGALQVLYLAIIKSAAENNFIFTLLKKQKTITDWGVWLGFVRKADNKFYWINDTPLAKGYTAWASRQPDSVSEKCGNMFGSAKGAGGKWNDLSCDL</sequence>
<feature type="domain" description="C-type lectin" evidence="1">
    <location>
        <begin position="9"/>
        <end position="123"/>
    </location>
</feature>
<dbReference type="InterPro" id="IPR001304">
    <property type="entry name" value="C-type_lectin-like"/>
</dbReference>
<dbReference type="SMART" id="SM00034">
    <property type="entry name" value="CLECT"/>
    <property type="match status" value="2"/>
</dbReference>
<dbReference type="Gene3D" id="3.10.100.10">
    <property type="entry name" value="Mannose-Binding Protein A, subunit A"/>
    <property type="match status" value="2"/>
</dbReference>
<dbReference type="InterPro" id="IPR050111">
    <property type="entry name" value="C-type_lectin/snaclec_domain"/>
</dbReference>
<dbReference type="Proteomes" id="UP001159427">
    <property type="component" value="Unassembled WGS sequence"/>
</dbReference>
<feature type="non-terminal residue" evidence="2">
    <location>
        <position position="1"/>
    </location>
</feature>
<dbReference type="PANTHER" id="PTHR22803">
    <property type="entry name" value="MANNOSE, PHOSPHOLIPASE, LECTIN RECEPTOR RELATED"/>
    <property type="match status" value="1"/>
</dbReference>
<proteinExistence type="predicted"/>
<evidence type="ECO:0000313" key="2">
    <source>
        <dbReference type="EMBL" id="CAH3017736.1"/>
    </source>
</evidence>
<evidence type="ECO:0000313" key="3">
    <source>
        <dbReference type="Proteomes" id="UP001159427"/>
    </source>
</evidence>
<keyword evidence="3" id="KW-1185">Reference proteome</keyword>
<dbReference type="CDD" id="cd00037">
    <property type="entry name" value="CLECT"/>
    <property type="match status" value="1"/>
</dbReference>
<dbReference type="SUPFAM" id="SSF56436">
    <property type="entry name" value="C-type lectin-like"/>
    <property type="match status" value="2"/>
</dbReference>
<evidence type="ECO:0000259" key="1">
    <source>
        <dbReference type="PROSITE" id="PS50041"/>
    </source>
</evidence>
<organism evidence="2 3">
    <name type="scientific">Porites evermanni</name>
    <dbReference type="NCBI Taxonomy" id="104178"/>
    <lineage>
        <taxon>Eukaryota</taxon>
        <taxon>Metazoa</taxon>
        <taxon>Cnidaria</taxon>
        <taxon>Anthozoa</taxon>
        <taxon>Hexacorallia</taxon>
        <taxon>Scleractinia</taxon>
        <taxon>Fungiina</taxon>
        <taxon>Poritidae</taxon>
        <taxon>Porites</taxon>
    </lineage>
</organism>
<feature type="non-terminal residue" evidence="2">
    <location>
        <position position="274"/>
    </location>
</feature>
<name>A0ABN8LU79_9CNID</name>
<dbReference type="Pfam" id="PF00059">
    <property type="entry name" value="Lectin_C"/>
    <property type="match status" value="2"/>
</dbReference>